<dbReference type="PANTHER" id="PTHR30619:SF1">
    <property type="entry name" value="RECOMBINATION PROTEIN 2"/>
    <property type="match status" value="1"/>
</dbReference>
<feature type="domain" description="ComEC/Rec2-related protein" evidence="7">
    <location>
        <begin position="242"/>
        <end position="501"/>
    </location>
</feature>
<evidence type="ECO:0000313" key="8">
    <source>
        <dbReference type="EMBL" id="NUU16728.1"/>
    </source>
</evidence>
<comment type="subcellular location">
    <subcellularLocation>
        <location evidence="1">Cell membrane</location>
        <topology evidence="1">Multi-pass membrane protein</topology>
    </subcellularLocation>
</comment>
<evidence type="ECO:0000256" key="4">
    <source>
        <dbReference type="ARBA" id="ARBA00022989"/>
    </source>
</evidence>
<evidence type="ECO:0000256" key="3">
    <source>
        <dbReference type="ARBA" id="ARBA00022692"/>
    </source>
</evidence>
<comment type="caution">
    <text evidence="8">The sequence shown here is derived from an EMBL/GenBank/DDBJ whole genome shotgun (WGS) entry which is preliminary data.</text>
</comment>
<evidence type="ECO:0000256" key="6">
    <source>
        <dbReference type="SAM" id="Phobius"/>
    </source>
</evidence>
<feature type="transmembrane region" description="Helical" evidence="6">
    <location>
        <begin position="361"/>
        <end position="379"/>
    </location>
</feature>
<sequence length="512" mass="50467">MTPAAPVDDTDPPPTVDVRLLPAAVAAWAAALVVTRVPGRVALVGAGVCLALAVGGFLWGRSAGRGATVRRPSVVGPVLALALVAGSAVLGAGASQTTARAAGLLPVLAREASVGRVDGIVVAEPTVLAPAWPGAPERVRCLLAVDRVTAGGRASGATGRVLVLGPTSWASVPYGARVSGAGRVRPGEPGGRTVAVLLSSGAPEIVRPPSGADAAAAVFRDGIGALADRLPGDAGALLPGVTVGDTSTVPADLVGALRTAGLTHVTAVSGAHFSLVAALVLALASALRLPRWARVAVAFAAMACMVLVVHPSPSVLRAATMGLVAVLGVLLGRPHRAPAALAATVVVLLVADPWLAGELGFVLSVLATGGLVLLGGPLAERWAPACGRPLATALALPVAAQLVCAPVILLLTPTVALYAVPANVLVAPAIAPATVLGLAAGCVAPWWSGGAHVLSLGAGAACWWIGAVTRVAAAAPGAQVEWLPGWAGVAVLTVAGACALRLLVVHRAAERR</sequence>
<evidence type="ECO:0000256" key="5">
    <source>
        <dbReference type="ARBA" id="ARBA00023136"/>
    </source>
</evidence>
<keyword evidence="2" id="KW-1003">Cell membrane</keyword>
<feature type="transmembrane region" description="Helical" evidence="6">
    <location>
        <begin position="315"/>
        <end position="332"/>
    </location>
</feature>
<accession>A0A7Y6A060</accession>
<feature type="transmembrane region" description="Helical" evidence="6">
    <location>
        <begin position="391"/>
        <end position="419"/>
    </location>
</feature>
<feature type="transmembrane region" description="Helical" evidence="6">
    <location>
        <begin position="453"/>
        <end position="473"/>
    </location>
</feature>
<evidence type="ECO:0000259" key="7">
    <source>
        <dbReference type="Pfam" id="PF03772"/>
    </source>
</evidence>
<feature type="transmembrane region" description="Helical" evidence="6">
    <location>
        <begin position="292"/>
        <end position="309"/>
    </location>
</feature>
<keyword evidence="5 6" id="KW-0472">Membrane</keyword>
<dbReference type="EMBL" id="JABMCI010000054">
    <property type="protein sequence ID" value="NUU16728.1"/>
    <property type="molecule type" value="Genomic_DNA"/>
</dbReference>
<feature type="transmembrane region" description="Helical" evidence="6">
    <location>
        <begin position="72"/>
        <end position="94"/>
    </location>
</feature>
<keyword evidence="9" id="KW-1185">Reference proteome</keyword>
<name>A0A7Y6A060_9CELL</name>
<protein>
    <submittedName>
        <fullName evidence="8">ComEC/Rec2 family competence protein</fullName>
    </submittedName>
</protein>
<gene>
    <name evidence="8" type="ORF">HP550_05630</name>
</gene>
<dbReference type="InterPro" id="IPR004477">
    <property type="entry name" value="ComEC_N"/>
</dbReference>
<evidence type="ECO:0000256" key="2">
    <source>
        <dbReference type="ARBA" id="ARBA00022475"/>
    </source>
</evidence>
<dbReference type="Proteomes" id="UP000565724">
    <property type="component" value="Unassembled WGS sequence"/>
</dbReference>
<dbReference type="NCBIfam" id="TIGR00360">
    <property type="entry name" value="ComEC_N-term"/>
    <property type="match status" value="1"/>
</dbReference>
<dbReference type="InterPro" id="IPR052159">
    <property type="entry name" value="Competence_DNA_uptake"/>
</dbReference>
<dbReference type="Pfam" id="PF03772">
    <property type="entry name" value="Competence"/>
    <property type="match status" value="1"/>
</dbReference>
<feature type="transmembrane region" description="Helical" evidence="6">
    <location>
        <begin position="41"/>
        <end position="60"/>
    </location>
</feature>
<evidence type="ECO:0000256" key="1">
    <source>
        <dbReference type="ARBA" id="ARBA00004651"/>
    </source>
</evidence>
<reference evidence="8 9" key="1">
    <citation type="submission" date="2020-05" db="EMBL/GenBank/DDBJ databases">
        <title>Genome Sequencing of Type Strains.</title>
        <authorList>
            <person name="Lemaire J.F."/>
            <person name="Inderbitzin P."/>
            <person name="Gregorio O.A."/>
            <person name="Collins S.B."/>
            <person name="Wespe N."/>
            <person name="Knight-Connoni V."/>
        </authorList>
    </citation>
    <scope>NUCLEOTIDE SEQUENCE [LARGE SCALE GENOMIC DNA]</scope>
    <source>
        <strain evidence="8 9">ATCC 25174</strain>
    </source>
</reference>
<dbReference type="AlphaFoldDB" id="A0A7Y6A060"/>
<proteinExistence type="predicted"/>
<organism evidence="8 9">
    <name type="scientific">Cellulomonas humilata</name>
    <dbReference type="NCBI Taxonomy" id="144055"/>
    <lineage>
        <taxon>Bacteria</taxon>
        <taxon>Bacillati</taxon>
        <taxon>Actinomycetota</taxon>
        <taxon>Actinomycetes</taxon>
        <taxon>Micrococcales</taxon>
        <taxon>Cellulomonadaceae</taxon>
        <taxon>Cellulomonas</taxon>
    </lineage>
</organism>
<keyword evidence="3 6" id="KW-0812">Transmembrane</keyword>
<feature type="transmembrane region" description="Helical" evidence="6">
    <location>
        <begin position="267"/>
        <end position="285"/>
    </location>
</feature>
<keyword evidence="4 6" id="KW-1133">Transmembrane helix</keyword>
<feature type="transmembrane region" description="Helical" evidence="6">
    <location>
        <begin position="485"/>
        <end position="504"/>
    </location>
</feature>
<dbReference type="PANTHER" id="PTHR30619">
    <property type="entry name" value="DNA INTERNALIZATION/COMPETENCE PROTEIN COMEC/REC2"/>
    <property type="match status" value="1"/>
</dbReference>
<dbReference type="GO" id="GO:0005886">
    <property type="term" value="C:plasma membrane"/>
    <property type="evidence" value="ECO:0007669"/>
    <property type="project" value="UniProtKB-SubCell"/>
</dbReference>
<evidence type="ECO:0000313" key="9">
    <source>
        <dbReference type="Proteomes" id="UP000565724"/>
    </source>
</evidence>
<dbReference type="RefSeq" id="WP_175346611.1">
    <property type="nucleotide sequence ID" value="NZ_JABMCI010000054.1"/>
</dbReference>
<feature type="transmembrane region" description="Helical" evidence="6">
    <location>
        <begin position="425"/>
        <end position="446"/>
    </location>
</feature>